<evidence type="ECO:0000313" key="2">
    <source>
        <dbReference type="EMBL" id="VDN96765.1"/>
    </source>
</evidence>
<evidence type="ECO:0000256" key="1">
    <source>
        <dbReference type="SAM" id="Phobius"/>
    </source>
</evidence>
<evidence type="ECO:0000313" key="4">
    <source>
        <dbReference type="WBParaSite" id="HNAJ_0000090601-mRNA-1"/>
    </source>
</evidence>
<proteinExistence type="predicted"/>
<dbReference type="OrthoDB" id="5783753at2759"/>
<dbReference type="InterPro" id="IPR029160">
    <property type="entry name" value="UQCC4"/>
</dbReference>
<reference evidence="2 3" key="2">
    <citation type="submission" date="2018-11" db="EMBL/GenBank/DDBJ databases">
        <authorList>
            <consortium name="Pathogen Informatics"/>
        </authorList>
    </citation>
    <scope>NUCLEOTIDE SEQUENCE [LARGE SCALE GENOMIC DNA]</scope>
</reference>
<keyword evidence="1" id="KW-0472">Membrane</keyword>
<feature type="transmembrane region" description="Helical" evidence="1">
    <location>
        <begin position="58"/>
        <end position="77"/>
    </location>
</feature>
<accession>A0A0R3T1X5</accession>
<dbReference type="WBParaSite" id="HNAJ_0000090601-mRNA-1">
    <property type="protein sequence ID" value="HNAJ_0000090601-mRNA-1"/>
    <property type="gene ID" value="HNAJ_0000090601"/>
</dbReference>
<keyword evidence="3" id="KW-1185">Reference proteome</keyword>
<dbReference type="AlphaFoldDB" id="A0A0R3T1X5"/>
<keyword evidence="1" id="KW-1133">Transmembrane helix</keyword>
<dbReference type="Pfam" id="PF15013">
    <property type="entry name" value="CCSMST1"/>
    <property type="match status" value="1"/>
</dbReference>
<evidence type="ECO:0000313" key="3">
    <source>
        <dbReference type="Proteomes" id="UP000278807"/>
    </source>
</evidence>
<reference evidence="4" key="1">
    <citation type="submission" date="2017-02" db="UniProtKB">
        <authorList>
            <consortium name="WormBaseParasite"/>
        </authorList>
    </citation>
    <scope>IDENTIFICATION</scope>
</reference>
<protein>
    <submittedName>
        <fullName evidence="4">Small integral membrane protein 8</fullName>
    </submittedName>
</protein>
<sequence>MFTKVFSKSVQCLWRRLASSTSREIKIDPANGQLPYSTTNRWHAAMNFLHKPTDIPRYHYPIMLTSVLVFAIYFSVLRERNEYDIIFEQPPPPPPAEG</sequence>
<dbReference type="Proteomes" id="UP000278807">
    <property type="component" value="Unassembled WGS sequence"/>
</dbReference>
<keyword evidence="1" id="KW-0812">Transmembrane</keyword>
<dbReference type="EMBL" id="UZAE01000301">
    <property type="protein sequence ID" value="VDN96765.1"/>
    <property type="molecule type" value="Genomic_DNA"/>
</dbReference>
<name>A0A0R3T1X5_RODNA</name>
<gene>
    <name evidence="2" type="ORF">HNAJ_LOCUS906</name>
</gene>
<organism evidence="4">
    <name type="scientific">Rodentolepis nana</name>
    <name type="common">Dwarf tapeworm</name>
    <name type="synonym">Hymenolepis nana</name>
    <dbReference type="NCBI Taxonomy" id="102285"/>
    <lineage>
        <taxon>Eukaryota</taxon>
        <taxon>Metazoa</taxon>
        <taxon>Spiralia</taxon>
        <taxon>Lophotrochozoa</taxon>
        <taxon>Platyhelminthes</taxon>
        <taxon>Cestoda</taxon>
        <taxon>Eucestoda</taxon>
        <taxon>Cyclophyllidea</taxon>
        <taxon>Hymenolepididae</taxon>
        <taxon>Rodentolepis</taxon>
    </lineage>
</organism>